<dbReference type="EC" id="3.6.1.-" evidence="5"/>
<feature type="site" description="Important for substrate specificity" evidence="5">
    <location>
        <position position="167"/>
    </location>
</feature>
<dbReference type="PANTHER" id="PTHR43213:SF10">
    <property type="entry name" value="7-METHYL-GTP PYROPHOSPHATASE"/>
    <property type="match status" value="1"/>
</dbReference>
<evidence type="ECO:0000256" key="3">
    <source>
        <dbReference type="ARBA" id="ARBA00022801"/>
    </source>
</evidence>
<feature type="site" description="Important for substrate specificity" evidence="5">
    <location>
        <position position="13"/>
    </location>
</feature>
<dbReference type="GO" id="GO:0016787">
    <property type="term" value="F:hydrolase activity"/>
    <property type="evidence" value="ECO:0007669"/>
    <property type="project" value="UniProtKB-KW"/>
</dbReference>
<keyword evidence="2 5" id="KW-0963">Cytoplasm</keyword>
<dbReference type="Gene3D" id="3.90.950.10">
    <property type="match status" value="1"/>
</dbReference>
<evidence type="ECO:0000256" key="5">
    <source>
        <dbReference type="HAMAP-Rule" id="MF_00528"/>
    </source>
</evidence>
<dbReference type="HAMAP" id="MF_00528">
    <property type="entry name" value="Maf"/>
    <property type="match status" value="1"/>
</dbReference>
<comment type="caution">
    <text evidence="6">The sequence shown here is derived from an EMBL/GenBank/DDBJ whole genome shotgun (WGS) entry which is preliminary data.</text>
</comment>
<dbReference type="NCBIfam" id="TIGR00172">
    <property type="entry name" value="maf"/>
    <property type="match status" value="1"/>
</dbReference>
<dbReference type="InterPro" id="IPR003697">
    <property type="entry name" value="Maf-like"/>
</dbReference>
<evidence type="ECO:0000256" key="1">
    <source>
        <dbReference type="ARBA" id="ARBA00004496"/>
    </source>
</evidence>
<proteinExistence type="inferred from homology"/>
<dbReference type="SUPFAM" id="SSF52972">
    <property type="entry name" value="ITPase-like"/>
    <property type="match status" value="1"/>
</dbReference>
<dbReference type="CDD" id="cd00555">
    <property type="entry name" value="Maf"/>
    <property type="match status" value="1"/>
</dbReference>
<evidence type="ECO:0000313" key="6">
    <source>
        <dbReference type="EMBL" id="MFC3121594.1"/>
    </source>
</evidence>
<comment type="cofactor">
    <cofactor evidence="5">
        <name>a divalent metal cation</name>
        <dbReference type="ChEBI" id="CHEBI:60240"/>
    </cofactor>
</comment>
<evidence type="ECO:0000256" key="2">
    <source>
        <dbReference type="ARBA" id="ARBA00022490"/>
    </source>
</evidence>
<keyword evidence="4 5" id="KW-0546">Nucleotide metabolism</keyword>
<dbReference type="EMBL" id="JBHRSW010000014">
    <property type="protein sequence ID" value="MFC3121594.1"/>
    <property type="molecule type" value="Genomic_DNA"/>
</dbReference>
<dbReference type="PIRSF" id="PIRSF006305">
    <property type="entry name" value="Maf"/>
    <property type="match status" value="1"/>
</dbReference>
<comment type="similarity">
    <text evidence="5">Belongs to the Maf family. YceF subfamily.</text>
</comment>
<sequence>MNNKILLASSSPYRKTLLSQLGLAFDSHSPNIDESPKEHESAEQLAKRLSFEKAQACQDKYPDHFIIASDQVCCLQESDKQILLSKPGNAERAYQQLRLCNNKRVDFYTGLCLLPPVNLTTSIDKQLHQQKSVSRFSVKFRALDDSEILNYVQLEKPFDCAGSFKVEGLGMHLFESLEGEDQNSLIGLPLLNLCKMLRAVNISPLVAKP</sequence>
<accession>A0ABV7FMP0</accession>
<comment type="function">
    <text evidence="5">Nucleoside triphosphate pyrophosphatase that hydrolyzes 7-methyl-GTP (m(7)GTP). May have a dual role in cell division arrest and in preventing the incorporation of modified nucleotides into cellular nucleic acids.</text>
</comment>
<comment type="catalytic activity">
    <reaction evidence="5">
        <text>N(7)-methyl-GTP + H2O = N(7)-methyl-GMP + diphosphate + H(+)</text>
        <dbReference type="Rhea" id="RHEA:58744"/>
        <dbReference type="ChEBI" id="CHEBI:15377"/>
        <dbReference type="ChEBI" id="CHEBI:15378"/>
        <dbReference type="ChEBI" id="CHEBI:33019"/>
        <dbReference type="ChEBI" id="CHEBI:58285"/>
        <dbReference type="ChEBI" id="CHEBI:87133"/>
    </reaction>
</comment>
<comment type="caution">
    <text evidence="5">Lacks conserved residue(s) required for the propagation of feature annotation.</text>
</comment>
<gene>
    <name evidence="6" type="ORF">ACFOHL_08160</name>
</gene>
<dbReference type="Pfam" id="PF02545">
    <property type="entry name" value="Maf"/>
    <property type="match status" value="1"/>
</dbReference>
<dbReference type="PANTHER" id="PTHR43213">
    <property type="entry name" value="BIFUNCTIONAL DTTP/UTP PYROPHOSPHATASE/METHYLTRANSFERASE PROTEIN-RELATED"/>
    <property type="match status" value="1"/>
</dbReference>
<dbReference type="Proteomes" id="UP001595478">
    <property type="component" value="Unassembled WGS sequence"/>
</dbReference>
<evidence type="ECO:0000313" key="7">
    <source>
        <dbReference type="Proteomes" id="UP001595478"/>
    </source>
</evidence>
<dbReference type="RefSeq" id="WP_376919732.1">
    <property type="nucleotide sequence ID" value="NZ_JBHRSW010000014.1"/>
</dbReference>
<protein>
    <recommendedName>
        <fullName evidence="5">7-methyl-GTP pyrophosphatase</fullName>
        <shortName evidence="5">m(7)GTP pyrophosphatase</shortName>
        <ecNumber evidence="5">3.6.1.-</ecNumber>
    </recommendedName>
</protein>
<organism evidence="6 7">
    <name type="scientific">Agaribacter flavus</name>
    <dbReference type="NCBI Taxonomy" id="1902781"/>
    <lineage>
        <taxon>Bacteria</taxon>
        <taxon>Pseudomonadati</taxon>
        <taxon>Pseudomonadota</taxon>
        <taxon>Gammaproteobacteria</taxon>
        <taxon>Alteromonadales</taxon>
        <taxon>Alteromonadaceae</taxon>
        <taxon>Agaribacter</taxon>
    </lineage>
</organism>
<name>A0ABV7FMP0_9ALTE</name>
<evidence type="ECO:0000256" key="4">
    <source>
        <dbReference type="ARBA" id="ARBA00023080"/>
    </source>
</evidence>
<feature type="active site" description="Proton acceptor" evidence="5">
    <location>
        <position position="70"/>
    </location>
</feature>
<keyword evidence="3 5" id="KW-0378">Hydrolase</keyword>
<feature type="site" description="Important for substrate specificity" evidence="5">
    <location>
        <position position="71"/>
    </location>
</feature>
<dbReference type="InterPro" id="IPR029001">
    <property type="entry name" value="ITPase-like_fam"/>
</dbReference>
<comment type="subcellular location">
    <subcellularLocation>
        <location evidence="1 5">Cytoplasm</location>
    </subcellularLocation>
</comment>
<keyword evidence="7" id="KW-1185">Reference proteome</keyword>
<reference evidence="7" key="1">
    <citation type="journal article" date="2019" name="Int. J. Syst. Evol. Microbiol.">
        <title>The Global Catalogue of Microorganisms (GCM) 10K type strain sequencing project: providing services to taxonomists for standard genome sequencing and annotation.</title>
        <authorList>
            <consortium name="The Broad Institute Genomics Platform"/>
            <consortium name="The Broad Institute Genome Sequencing Center for Infectious Disease"/>
            <person name="Wu L."/>
            <person name="Ma J."/>
        </authorList>
    </citation>
    <scope>NUCLEOTIDE SEQUENCE [LARGE SCALE GENOMIC DNA]</scope>
    <source>
        <strain evidence="7">KCTC 52473</strain>
    </source>
</reference>